<dbReference type="InterPro" id="IPR050300">
    <property type="entry name" value="GDXG_lipolytic_enzyme"/>
</dbReference>
<sequence>MLDQEIQGFIEKTDAFYPADAVNHSIPEQRRWYDALCREFATPRPKRVSAQDEILSLPGRQIGLRRYRREDPNDCAVILFLHGGGFVLGGLESHDDHCNEICDRTGLDIVAVDYRLSPEFTHPAAFDDALAAFDHVVALGKPIILVGDSAGGTLCASVAQARKAHTGTALFGQVLIYPSLGSDLETGSMISQSEAPGLSTADVAYYFKMRAGGEPPLEDPTFCPMAAEDFSGVPPTIMMAAEVDPLCDDCVLYAGRLAEAGVPVHAQVDQGLIHGHLRARRMSAKAAKSFDDICHGIEILAAGDSLEALKKR</sequence>
<dbReference type="AlphaFoldDB" id="A0A3D9HZP5"/>
<dbReference type="PANTHER" id="PTHR48081">
    <property type="entry name" value="AB HYDROLASE SUPERFAMILY PROTEIN C4A8.06C"/>
    <property type="match status" value="1"/>
</dbReference>
<dbReference type="InterPro" id="IPR029058">
    <property type="entry name" value="AB_hydrolase_fold"/>
</dbReference>
<reference evidence="3 4" key="1">
    <citation type="submission" date="2018-07" db="EMBL/GenBank/DDBJ databases">
        <title>Genomic Encyclopedia of Type Strains, Phase III (KMG-III): the genomes of soil and plant-associated and newly described type strains.</title>
        <authorList>
            <person name="Whitman W."/>
        </authorList>
    </citation>
    <scope>NUCLEOTIDE SEQUENCE [LARGE SCALE GENOMIC DNA]</scope>
    <source>
        <strain evidence="3 4">CECT 8488</strain>
    </source>
</reference>
<dbReference type="EMBL" id="QRDW01000001">
    <property type="protein sequence ID" value="RED54376.1"/>
    <property type="molecule type" value="Genomic_DNA"/>
</dbReference>
<dbReference type="Gene3D" id="3.40.50.1820">
    <property type="entry name" value="alpha/beta hydrolase"/>
    <property type="match status" value="1"/>
</dbReference>
<dbReference type="Proteomes" id="UP000256845">
    <property type="component" value="Unassembled WGS sequence"/>
</dbReference>
<protein>
    <submittedName>
        <fullName evidence="3">Acetyl esterase</fullName>
    </submittedName>
</protein>
<feature type="domain" description="Alpha/beta hydrolase fold-3" evidence="2">
    <location>
        <begin position="78"/>
        <end position="276"/>
    </location>
</feature>
<keyword evidence="1" id="KW-0378">Hydrolase</keyword>
<dbReference type="OrthoDB" id="9806180at2"/>
<name>A0A3D9HZP5_9PROT</name>
<dbReference type="GO" id="GO:0016787">
    <property type="term" value="F:hydrolase activity"/>
    <property type="evidence" value="ECO:0007669"/>
    <property type="project" value="UniProtKB-KW"/>
</dbReference>
<dbReference type="InterPro" id="IPR013094">
    <property type="entry name" value="AB_hydrolase_3"/>
</dbReference>
<accession>A0A3D9HZP5</accession>
<dbReference type="SUPFAM" id="SSF53474">
    <property type="entry name" value="alpha/beta-Hydrolases"/>
    <property type="match status" value="1"/>
</dbReference>
<comment type="caution">
    <text evidence="3">The sequence shown here is derived from an EMBL/GenBank/DDBJ whole genome shotgun (WGS) entry which is preliminary data.</text>
</comment>
<gene>
    <name evidence="3" type="ORF">DFP90_1011179</name>
</gene>
<dbReference type="PANTHER" id="PTHR48081:SF8">
    <property type="entry name" value="ALPHA_BETA HYDROLASE FOLD-3 DOMAIN-CONTAINING PROTEIN-RELATED"/>
    <property type="match status" value="1"/>
</dbReference>
<evidence type="ECO:0000313" key="3">
    <source>
        <dbReference type="EMBL" id="RED54376.1"/>
    </source>
</evidence>
<dbReference type="Pfam" id="PF07859">
    <property type="entry name" value="Abhydrolase_3"/>
    <property type="match status" value="1"/>
</dbReference>
<proteinExistence type="predicted"/>
<keyword evidence="4" id="KW-1185">Reference proteome</keyword>
<evidence type="ECO:0000259" key="2">
    <source>
        <dbReference type="Pfam" id="PF07859"/>
    </source>
</evidence>
<evidence type="ECO:0000256" key="1">
    <source>
        <dbReference type="ARBA" id="ARBA00022801"/>
    </source>
</evidence>
<evidence type="ECO:0000313" key="4">
    <source>
        <dbReference type="Proteomes" id="UP000256845"/>
    </source>
</evidence>
<organism evidence="3 4">
    <name type="scientific">Aestuariispira insulae</name>
    <dbReference type="NCBI Taxonomy" id="1461337"/>
    <lineage>
        <taxon>Bacteria</taxon>
        <taxon>Pseudomonadati</taxon>
        <taxon>Pseudomonadota</taxon>
        <taxon>Alphaproteobacteria</taxon>
        <taxon>Rhodospirillales</taxon>
        <taxon>Kiloniellaceae</taxon>
        <taxon>Aestuariispira</taxon>
    </lineage>
</organism>
<dbReference type="RefSeq" id="WP_115935437.1">
    <property type="nucleotide sequence ID" value="NZ_QRDW01000001.1"/>
</dbReference>